<dbReference type="PANTHER" id="PTHR30055:SF153">
    <property type="entry name" value="HTH-TYPE TRANSCRIPTIONAL REPRESSOR RV3405C"/>
    <property type="match status" value="1"/>
</dbReference>
<comment type="caution">
    <text evidence="4">The sequence shown here is derived from an EMBL/GenBank/DDBJ whole genome shotgun (WGS) entry which is preliminary data.</text>
</comment>
<proteinExistence type="predicted"/>
<name>A0ABT2CTI1_9BURK</name>
<dbReference type="PANTHER" id="PTHR30055">
    <property type="entry name" value="HTH-TYPE TRANSCRIPTIONAL REGULATOR RUTR"/>
    <property type="match status" value="1"/>
</dbReference>
<dbReference type="PROSITE" id="PS50977">
    <property type="entry name" value="HTH_TETR_2"/>
    <property type="match status" value="1"/>
</dbReference>
<evidence type="ECO:0000256" key="2">
    <source>
        <dbReference type="PROSITE-ProRule" id="PRU00335"/>
    </source>
</evidence>
<dbReference type="InterPro" id="IPR050109">
    <property type="entry name" value="HTH-type_TetR-like_transc_reg"/>
</dbReference>
<dbReference type="Gene3D" id="1.10.357.10">
    <property type="entry name" value="Tetracycline Repressor, domain 2"/>
    <property type="match status" value="1"/>
</dbReference>
<gene>
    <name evidence="4" type="ORF">NX778_04300</name>
</gene>
<dbReference type="InterPro" id="IPR009057">
    <property type="entry name" value="Homeodomain-like_sf"/>
</dbReference>
<dbReference type="EMBL" id="JANUGU010000001">
    <property type="protein sequence ID" value="MCS0657283.1"/>
    <property type="molecule type" value="Genomic_DNA"/>
</dbReference>
<evidence type="ECO:0000313" key="5">
    <source>
        <dbReference type="Proteomes" id="UP001204621"/>
    </source>
</evidence>
<dbReference type="RefSeq" id="WP_258810435.1">
    <property type="nucleotide sequence ID" value="NZ_JANUGU010000001.1"/>
</dbReference>
<dbReference type="Proteomes" id="UP001204621">
    <property type="component" value="Unassembled WGS sequence"/>
</dbReference>
<dbReference type="PRINTS" id="PR00455">
    <property type="entry name" value="HTHTETR"/>
</dbReference>
<accession>A0ABT2CTI1</accession>
<keyword evidence="1 2" id="KW-0238">DNA-binding</keyword>
<dbReference type="Pfam" id="PF00440">
    <property type="entry name" value="TetR_N"/>
    <property type="match status" value="1"/>
</dbReference>
<feature type="domain" description="HTH tetR-type" evidence="3">
    <location>
        <begin position="24"/>
        <end position="84"/>
    </location>
</feature>
<keyword evidence="5" id="KW-1185">Reference proteome</keyword>
<evidence type="ECO:0000313" key="4">
    <source>
        <dbReference type="EMBL" id="MCS0657283.1"/>
    </source>
</evidence>
<dbReference type="SUPFAM" id="SSF46689">
    <property type="entry name" value="Homeodomain-like"/>
    <property type="match status" value="1"/>
</dbReference>
<reference evidence="4 5" key="1">
    <citation type="submission" date="2022-08" db="EMBL/GenBank/DDBJ databases">
        <title>Reclassification of Massilia species as members of the genera Telluria, Duganella, Pseudoduganella, Mokoshia gen. nov. and Zemynaea gen. nov. using orthogonal and non-orthogonal genome-based approaches.</title>
        <authorList>
            <person name="Bowman J.P."/>
        </authorList>
    </citation>
    <scope>NUCLEOTIDE SEQUENCE [LARGE SCALE GENOMIC DNA]</scope>
    <source>
        <strain evidence="4 5">JCM 31606</strain>
    </source>
</reference>
<protein>
    <submittedName>
        <fullName evidence="4">TetR/AcrR family transcriptional regulator</fullName>
    </submittedName>
</protein>
<organism evidence="4 5">
    <name type="scientific">Massilia terrae</name>
    <dbReference type="NCBI Taxonomy" id="1811224"/>
    <lineage>
        <taxon>Bacteria</taxon>
        <taxon>Pseudomonadati</taxon>
        <taxon>Pseudomonadota</taxon>
        <taxon>Betaproteobacteria</taxon>
        <taxon>Burkholderiales</taxon>
        <taxon>Oxalobacteraceae</taxon>
        <taxon>Telluria group</taxon>
        <taxon>Massilia</taxon>
    </lineage>
</organism>
<evidence type="ECO:0000256" key="1">
    <source>
        <dbReference type="ARBA" id="ARBA00023125"/>
    </source>
</evidence>
<feature type="DNA-binding region" description="H-T-H motif" evidence="2">
    <location>
        <begin position="47"/>
        <end position="66"/>
    </location>
</feature>
<sequence length="207" mass="22673">MSDKTETIMTTRPYDNTTRKTAQAETTRRIIEAAIALHAERGGMATTHADIAARSGVSVATVYKHFPSRESLLPHCMGAVAKDAPSLEPRQLLAIQGTAERIAALVRALHERYRYFHPWTRWTARDAASLPLLAEAARTAQQETEAMIRAVLESCAGAPLSAETLTLAYVLLGYPAWQRLDADLSDPERVGRAIEQVVTLLIPKANA</sequence>
<dbReference type="InterPro" id="IPR001647">
    <property type="entry name" value="HTH_TetR"/>
</dbReference>
<evidence type="ECO:0000259" key="3">
    <source>
        <dbReference type="PROSITE" id="PS50977"/>
    </source>
</evidence>